<name>A0A1I2CY01_9BACT</name>
<evidence type="ECO:0000256" key="1">
    <source>
        <dbReference type="SAM" id="MobiDB-lite"/>
    </source>
</evidence>
<evidence type="ECO:0000313" key="3">
    <source>
        <dbReference type="Proteomes" id="UP000199400"/>
    </source>
</evidence>
<dbReference type="InterPro" id="IPR013320">
    <property type="entry name" value="ConA-like_dom_sf"/>
</dbReference>
<organism evidence="2 3">
    <name type="scientific">Nannocystis exedens</name>
    <dbReference type="NCBI Taxonomy" id="54"/>
    <lineage>
        <taxon>Bacteria</taxon>
        <taxon>Pseudomonadati</taxon>
        <taxon>Myxococcota</taxon>
        <taxon>Polyangia</taxon>
        <taxon>Nannocystales</taxon>
        <taxon>Nannocystaceae</taxon>
        <taxon>Nannocystis</taxon>
    </lineage>
</organism>
<keyword evidence="3" id="KW-1185">Reference proteome</keyword>
<dbReference type="GO" id="GO:0030246">
    <property type="term" value="F:carbohydrate binding"/>
    <property type="evidence" value="ECO:0007669"/>
    <property type="project" value="UniProtKB-KW"/>
</dbReference>
<feature type="region of interest" description="Disordered" evidence="1">
    <location>
        <begin position="665"/>
        <end position="684"/>
    </location>
</feature>
<evidence type="ECO:0000313" key="2">
    <source>
        <dbReference type="EMBL" id="SFE73197.1"/>
    </source>
</evidence>
<protein>
    <submittedName>
        <fullName evidence="2">Concanavalin A-like lectin/glucanases superfamily protein</fullName>
    </submittedName>
</protein>
<dbReference type="Gene3D" id="2.60.120.200">
    <property type="match status" value="1"/>
</dbReference>
<proteinExistence type="predicted"/>
<gene>
    <name evidence="2" type="ORF">SAMN02745121_05331</name>
</gene>
<dbReference type="STRING" id="54.SAMN02745121_05331"/>
<accession>A0A1I2CY01</accession>
<dbReference type="EMBL" id="FOMX01000018">
    <property type="protein sequence ID" value="SFE73197.1"/>
    <property type="molecule type" value="Genomic_DNA"/>
</dbReference>
<dbReference type="Gene3D" id="1.20.120.20">
    <property type="entry name" value="Apolipoprotein"/>
    <property type="match status" value="1"/>
</dbReference>
<dbReference type="SUPFAM" id="SSF49899">
    <property type="entry name" value="Concanavalin A-like lectins/glucanases"/>
    <property type="match status" value="1"/>
</dbReference>
<dbReference type="Proteomes" id="UP000199400">
    <property type="component" value="Unassembled WGS sequence"/>
</dbReference>
<reference evidence="3" key="1">
    <citation type="submission" date="2016-10" db="EMBL/GenBank/DDBJ databases">
        <authorList>
            <person name="Varghese N."/>
            <person name="Submissions S."/>
        </authorList>
    </citation>
    <scope>NUCLEOTIDE SEQUENCE [LARGE SCALE GENOMIC DNA]</scope>
    <source>
        <strain evidence="3">ATCC 25963</strain>
    </source>
</reference>
<sequence>MAICGQLLSTGFPTLISSTGRRRPGALMPSGASMMSARTEIVMPKVLAFTQAAKLVSPSIDGGFPEGLLLQLWIRRTGDAASQTIVELAGSKSRIVLATDDRGDLRFAVIGGKPAALTIPGGLPLERWVQVRAGIGPEGKAWLNVHGMAYTDGSLPAPGSEPRTVTVGGFVGELAQLQVWKHPKPTSLTWDPPPLDAPRLWAYYPLKRTVAEGKRHISEDLGANKRHLAGSSALATVSHPAPFADGPAAYFVFAEDSALTSLSPVTGPKGKLTIEAWVRLDTDEAQPGAVVQLGAGSRRLVLAAGGKDGEIALVLVVGDKHVRLGSAKGLLKKGQWAHIAATAMVDDAGLVAESQIYFQGTARARTTPVLDAVQRTGLRTLLRSPVVPECSLGGAAPGLARFRGGLAEVRLWRAIRPDRLARRWLTRARGDEGELLACYPLDGLSEGLFHDHGPRRGWGRAAAGVTLADTRGPPLPATTGATPYRLITRGKLVREMVPGPKISNKMLGLGGATQSRQTYVSVLVYDATVEVTTAAGDGASDRSLEVRVDRPLSAFVGPTEKLQTTAWKAGETYVVPLNGAGKVRLRFTAADLSCPTIRVRVAGAPGGAWTAIRPDAPVQQRLRTISGTAMTNPGRGRRNPLPAGTTSDDADALAGAFRQLATQFPATAPVKAQTKPQTKPNLKPTARSLWGDLEDAWNDTTEAAGDVVEDVVDEGEDLVNQGTDAVEETWNDTTGALEDAWNETTEAVEDGANTAADALEDVVNAAADALDPAALGNAILDTASGAIAGATRTAKSAGALIRRSASDLDALRKKVEGATRRAGAQAITALVDSAETLAIEVSDLASTGLRYVEIIGTTIVDGAEAAWRVVVDGVEEAFAAIKALVDRIAAELREILEFLAFLFLWDDFLAASDEVHAVLDGALQQLRSKTPQLGEYKAQLADALRTGVEQAIGQRSVGDLFGLDVDAARLVLEPLEYVLEKFQDALESADIVFDLADDMTSGLGAPDAAVLAAANGLAGELPDLTEVSSVLGEPIAQLLAGNGTLADGSSSILDLLFDSVVTQGQAAIDLAEKQFRARIKVPVLTDAIESVILGGRTFTVMRIVALVGAIVGVLTEKTASAAQGKRGGSTLVRAKSGVQAKSGQPRANADTRRILWASMALGLVNSLVLTAKTGLELAGKSLKKVSAILAATGGLCTSLRGVLTLARIPSLPQNVRPYTGTNAGLEIVTGAWTVLSAYVTYKVDDLWRPFDLVAFGLLGLATTTVSAVALGTGDLQGDNQVVSFSLRCGSWVSSSLMRLSEKYDDSDRSGRLKVVTVGLAIVSGVTDVAEAIYGNVDEVQQQVG</sequence>
<dbReference type="Pfam" id="PF13385">
    <property type="entry name" value="Laminin_G_3"/>
    <property type="match status" value="1"/>
</dbReference>
<feature type="region of interest" description="Disordered" evidence="1">
    <location>
        <begin position="625"/>
        <end position="649"/>
    </location>
</feature>
<keyword evidence="2" id="KW-0430">Lectin</keyword>